<dbReference type="GO" id="GO:0010468">
    <property type="term" value="P:regulation of gene expression"/>
    <property type="evidence" value="ECO:0007669"/>
    <property type="project" value="TreeGrafter"/>
</dbReference>
<dbReference type="GO" id="GO:0008270">
    <property type="term" value="F:zinc ion binding"/>
    <property type="evidence" value="ECO:0007669"/>
    <property type="project" value="UniProtKB-KW"/>
</dbReference>
<feature type="compositionally biased region" description="Basic residues" evidence="6">
    <location>
        <begin position="191"/>
        <end position="208"/>
    </location>
</feature>
<evidence type="ECO:0000259" key="7">
    <source>
        <dbReference type="PROSITE" id="PS50157"/>
    </source>
</evidence>
<organism evidence="8 9">
    <name type="scientific">Loa loa</name>
    <name type="common">Eye worm</name>
    <name type="synonym">Filaria loa</name>
    <dbReference type="NCBI Taxonomy" id="7209"/>
    <lineage>
        <taxon>Eukaryota</taxon>
        <taxon>Metazoa</taxon>
        <taxon>Ecdysozoa</taxon>
        <taxon>Nematoda</taxon>
        <taxon>Chromadorea</taxon>
        <taxon>Rhabditida</taxon>
        <taxon>Spirurina</taxon>
        <taxon>Spiruromorpha</taxon>
        <taxon>Filarioidea</taxon>
        <taxon>Onchocercidae</taxon>
        <taxon>Loa</taxon>
    </lineage>
</organism>
<evidence type="ECO:0000256" key="5">
    <source>
        <dbReference type="PROSITE-ProRule" id="PRU00042"/>
    </source>
</evidence>
<dbReference type="PROSITE" id="PS50157">
    <property type="entry name" value="ZINC_FINGER_C2H2_2"/>
    <property type="match status" value="2"/>
</dbReference>
<name>A0A1I7V5Y6_LOALO</name>
<reference evidence="9" key="2">
    <citation type="submission" date="2016-11" db="UniProtKB">
        <authorList>
            <consortium name="WormBaseParasite"/>
        </authorList>
    </citation>
    <scope>IDENTIFICATION</scope>
</reference>
<dbReference type="AlphaFoldDB" id="A0A1I7V5Y6"/>
<keyword evidence="1" id="KW-0479">Metal-binding</keyword>
<evidence type="ECO:0000256" key="4">
    <source>
        <dbReference type="ARBA" id="ARBA00022833"/>
    </source>
</evidence>
<dbReference type="eggNOG" id="KOG1721">
    <property type="taxonomic scope" value="Eukaryota"/>
</dbReference>
<proteinExistence type="predicted"/>
<keyword evidence="3 5" id="KW-0863">Zinc-finger</keyword>
<dbReference type="GO" id="GO:0005634">
    <property type="term" value="C:nucleus"/>
    <property type="evidence" value="ECO:0007669"/>
    <property type="project" value="TreeGrafter"/>
</dbReference>
<dbReference type="InterPro" id="IPR050331">
    <property type="entry name" value="Zinc_finger"/>
</dbReference>
<feature type="domain" description="C2H2-type" evidence="7">
    <location>
        <begin position="247"/>
        <end position="266"/>
    </location>
</feature>
<reference evidence="8" key="1">
    <citation type="submission" date="2012-04" db="EMBL/GenBank/DDBJ databases">
        <title>The Genome Sequence of Loa loa.</title>
        <authorList>
            <consortium name="The Broad Institute Genome Sequencing Platform"/>
            <consortium name="Broad Institute Genome Sequencing Center for Infectious Disease"/>
            <person name="Nutman T.B."/>
            <person name="Fink D.L."/>
            <person name="Russ C."/>
            <person name="Young S."/>
            <person name="Zeng Q."/>
            <person name="Gargeya S."/>
            <person name="Alvarado L."/>
            <person name="Berlin A."/>
            <person name="Chapman S.B."/>
            <person name="Chen Z."/>
            <person name="Freedman E."/>
            <person name="Gellesch M."/>
            <person name="Goldberg J."/>
            <person name="Griggs A."/>
            <person name="Gujja S."/>
            <person name="Heilman E.R."/>
            <person name="Heiman D."/>
            <person name="Howarth C."/>
            <person name="Mehta T."/>
            <person name="Neiman D."/>
            <person name="Pearson M."/>
            <person name="Roberts A."/>
            <person name="Saif S."/>
            <person name="Shea T."/>
            <person name="Shenoy N."/>
            <person name="Sisk P."/>
            <person name="Stolte C."/>
            <person name="Sykes S."/>
            <person name="White J."/>
            <person name="Yandava C."/>
            <person name="Haas B."/>
            <person name="Henn M.R."/>
            <person name="Nusbaum C."/>
            <person name="Birren B."/>
        </authorList>
    </citation>
    <scope>NUCLEOTIDE SEQUENCE [LARGE SCALE GENOMIC DNA]</scope>
</reference>
<keyword evidence="2" id="KW-0677">Repeat</keyword>
<evidence type="ECO:0000256" key="2">
    <source>
        <dbReference type="ARBA" id="ARBA00022737"/>
    </source>
</evidence>
<dbReference type="Gene3D" id="3.30.160.60">
    <property type="entry name" value="Classic Zinc Finger"/>
    <property type="match status" value="2"/>
</dbReference>
<sequence length="266" mass="31217">MRCSYYTMNAYRFFFNDNIFRIVYTRKSFTQVSNGWRCCFLYATIQIIPIKMRFICFIFFLIQLSYTQTIFEIDGFIKFEEPQTEPLDLSISRPYMGIHKFVELQTESLDLSMSRMTEGRIGPSALSVIERQLELNEIDQNGAISLNPPIQEVSGEQTGTGINQKKIWLKKYRNETSNEWYQNETSNIQTIRRKQSKGNKGSTRKKHPERSTHTGEKRFKCETCTIGFARSWVLHRHVMIRTGDKPFSCPKCRRGFNQRGNLLGHI</sequence>
<feature type="region of interest" description="Disordered" evidence="6">
    <location>
        <begin position="191"/>
        <end position="216"/>
    </location>
</feature>
<evidence type="ECO:0000256" key="6">
    <source>
        <dbReference type="SAM" id="MobiDB-lite"/>
    </source>
</evidence>
<accession>A0A1I7V5Y6</accession>
<keyword evidence="8" id="KW-1185">Reference proteome</keyword>
<dbReference type="InterPro" id="IPR036236">
    <property type="entry name" value="Znf_C2H2_sf"/>
</dbReference>
<protein>
    <submittedName>
        <fullName evidence="9">C2H2-type domain-containing protein</fullName>
    </submittedName>
</protein>
<dbReference type="WBParaSite" id="EN70_1024">
    <property type="protein sequence ID" value="EN70_1024"/>
    <property type="gene ID" value="EN70_1024"/>
</dbReference>
<dbReference type="PANTHER" id="PTHR16515:SF35">
    <property type="entry name" value="FEZ FAMILY ZINC FINGER PROTEIN 2"/>
    <property type="match status" value="1"/>
</dbReference>
<dbReference type="PANTHER" id="PTHR16515">
    <property type="entry name" value="PR DOMAIN ZINC FINGER PROTEIN"/>
    <property type="match status" value="1"/>
</dbReference>
<evidence type="ECO:0000313" key="9">
    <source>
        <dbReference type="WBParaSite" id="EN70_1024"/>
    </source>
</evidence>
<feature type="domain" description="C2H2-type" evidence="7">
    <location>
        <begin position="219"/>
        <end position="246"/>
    </location>
</feature>
<dbReference type="SUPFAM" id="SSF57667">
    <property type="entry name" value="beta-beta-alpha zinc fingers"/>
    <property type="match status" value="1"/>
</dbReference>
<keyword evidence="4" id="KW-0862">Zinc</keyword>
<dbReference type="Proteomes" id="UP000095285">
    <property type="component" value="Unassembled WGS sequence"/>
</dbReference>
<evidence type="ECO:0000256" key="1">
    <source>
        <dbReference type="ARBA" id="ARBA00022723"/>
    </source>
</evidence>
<dbReference type="InterPro" id="IPR013087">
    <property type="entry name" value="Znf_C2H2_type"/>
</dbReference>
<dbReference type="FunFam" id="3.30.160.60:FF:000100">
    <property type="entry name" value="Zinc finger 45-like"/>
    <property type="match status" value="1"/>
</dbReference>
<evidence type="ECO:0000256" key="3">
    <source>
        <dbReference type="ARBA" id="ARBA00022771"/>
    </source>
</evidence>
<evidence type="ECO:0000313" key="8">
    <source>
        <dbReference type="Proteomes" id="UP000095285"/>
    </source>
</evidence>